<sequence length="1483" mass="165425">MVRTLLVILLICVLGTIVFSLPVVQTLLAQFATKKINDKYGTHINIERLKVSLISWNTGLEGVYIEDYQQDTLFYVNELKTSILSLGNLAQGNLEFGDIAVDQLNFKLKTYFGERNTNLEVFVDKLDDGKPRAEGTPPFKLSSSNVDIAHSRFKYIDENLQNTTVLNFDSLNINAGDFLILGPEVSADIKEMSFFSNRGLKVDRLATNFKYTKQQMRFDSLSINTPLSALEGNLVFNYNREDFADFLNKVNVVAEFKESKVAFDEVNLLYDEFGKGKEVTFNANVNGVLNDLNTDDLFLFSDDTGIRGNFNFKNLFNKQKAFSLNAEMRNVTSSYYQLNALLPNLIGNSLPSSFSKLGQFTIRGNAFITNSSIDAKVNLNTAVGSSYADIVLSDFNNIDNATYKGFISLIDFDLGDFAENKNLGKTTLDFNVEGKGFVKEKLNTEVIGQIYSLEFNKYNYQDIRVSGIIKDQLFDGSLVSNDENFKFDFKGLANVAETRNNFNFIASVDYADLKKLNIINDSVSVFKGNVSMDITGTTLDNIVGDINFTQTSYQNKNDTYYFDDFAVTSSFDQERERTININSPDIITGFMKGNFKVKELGKLVQNSLGSIYTNYRPFQISDGQNLSFNFKIYNKIVDVFFPEVRFDPNTFIKGNIVADEGDFKLNFESPSIEAFGTAADKIEVRIDNKNPLFNTYVSVGELDTPYYNFKDFNLINTTLKDTLFFRSEFKGGSEFNDSYNLNFYHTFNKENKSVIGLKTSDVNFKGNKWVLNKEGNTKNKVILSRSLDSITIQEIVMNNEEKEQIRLKGQLADSTYKDLQLQFKIVSLDKITPVIDSLKLQGEVNGTLNVLQKDGVYLPSSNLNIDKFGINDIPLGDLAINIIGNRDLTEFQVNSQLSDNGLEKFSVVGSVENRGDIPRADLIANFSNFNLEPFSPLGEGVIDHIRGDIDGRVVIKGDVDNPNFDGLLTLDNAGIAVPYLNVDYEFAPRSRVVLSNQTFDFENIALKDVAKGTTANLDGTITHSFFKDWVLDLNVDTKNDRFLILNTEFKEGELYYGTGYLNGTGRIYGPTTALNITVDGTTAKGTSLKIPLSDVASVGDYSFINFIEKNDKKRIESQRQLKDYQGLELEFNLDVTPDAEVEIVTDTKTGSSLKGTGVGIILIQINTNGKFEMYGDYVVVTGEFNYKFGGIIDKKFTVEPGGTINWDQKPLEAILNMEAIYSLNANPAPLLDDAGFTRRIPTDVIISLTGQLQKPDIDFGIDFPGTNSIVKSELEYRLQDPTVEEKNAIFLLAQGTFVNSQSGINQQAITGNLVQSASSILNSILSGGNDKFNLGLSYEQGILDRSADIETDDRIGVTVSTQISDRILFNGKVGVPVGASSETLVAGDFEIQVLLNEEGTLSANFFSRQSEIQAYLSDQQGSTQGAGISYEVDFNNFKELFQKILATKPKEKEVPVKEIETPSSVMGNDSLIRFYNKPKSLNQ</sequence>
<comment type="subcellular location">
    <subcellularLocation>
        <location evidence="1">Membrane</location>
        <topology evidence="1">Single-pass membrane protein</topology>
    </subcellularLocation>
</comment>
<dbReference type="GO" id="GO:0009306">
    <property type="term" value="P:protein secretion"/>
    <property type="evidence" value="ECO:0007669"/>
    <property type="project" value="InterPro"/>
</dbReference>
<name>A0A1H4QAM8_9FLAO</name>
<evidence type="ECO:0000256" key="2">
    <source>
        <dbReference type="ARBA" id="ARBA00022692"/>
    </source>
</evidence>
<evidence type="ECO:0000259" key="5">
    <source>
        <dbReference type="Pfam" id="PF04357"/>
    </source>
</evidence>
<dbReference type="InterPro" id="IPR007452">
    <property type="entry name" value="TamB_C"/>
</dbReference>
<evidence type="ECO:0000256" key="1">
    <source>
        <dbReference type="ARBA" id="ARBA00004167"/>
    </source>
</evidence>
<dbReference type="Proteomes" id="UP000183038">
    <property type="component" value="Unassembled WGS sequence"/>
</dbReference>
<gene>
    <name evidence="6" type="ORF">SAMN05192540_2522</name>
</gene>
<organism evidence="6 7">
    <name type="scientific">Maribacter dokdonensis</name>
    <dbReference type="NCBI Taxonomy" id="320912"/>
    <lineage>
        <taxon>Bacteria</taxon>
        <taxon>Pseudomonadati</taxon>
        <taxon>Bacteroidota</taxon>
        <taxon>Flavobacteriia</taxon>
        <taxon>Flavobacteriales</taxon>
        <taxon>Flavobacteriaceae</taxon>
        <taxon>Maribacter</taxon>
    </lineage>
</organism>
<proteinExistence type="predicted"/>
<keyword evidence="4" id="KW-0472">Membrane</keyword>
<evidence type="ECO:0000313" key="6">
    <source>
        <dbReference type="EMBL" id="SEC16578.1"/>
    </source>
</evidence>
<keyword evidence="3" id="KW-1133">Transmembrane helix</keyword>
<evidence type="ECO:0000313" key="7">
    <source>
        <dbReference type="Proteomes" id="UP000183038"/>
    </source>
</evidence>
<dbReference type="GO" id="GO:0005886">
    <property type="term" value="C:plasma membrane"/>
    <property type="evidence" value="ECO:0007669"/>
    <property type="project" value="InterPro"/>
</dbReference>
<accession>A0A1H4QAM8</accession>
<dbReference type="EMBL" id="FNTB01000001">
    <property type="protein sequence ID" value="SEC16578.1"/>
    <property type="molecule type" value="Genomic_DNA"/>
</dbReference>
<keyword evidence="2" id="KW-0812">Transmembrane</keyword>
<evidence type="ECO:0000256" key="4">
    <source>
        <dbReference type="ARBA" id="ARBA00023136"/>
    </source>
</evidence>
<evidence type="ECO:0000256" key="3">
    <source>
        <dbReference type="ARBA" id="ARBA00022989"/>
    </source>
</evidence>
<dbReference type="Pfam" id="PF04357">
    <property type="entry name" value="TamB"/>
    <property type="match status" value="1"/>
</dbReference>
<protein>
    <recommendedName>
        <fullName evidence="5">Translocation and assembly module TamB C-terminal domain-containing protein</fullName>
    </recommendedName>
</protein>
<reference evidence="6 7" key="1">
    <citation type="submission" date="2016-10" db="EMBL/GenBank/DDBJ databases">
        <authorList>
            <person name="de Groot N.N."/>
        </authorList>
    </citation>
    <scope>NUCLEOTIDE SEQUENCE [LARGE SCALE GENOMIC DNA]</scope>
    <source>
        <strain evidence="6 7">MAR_2009_71</strain>
    </source>
</reference>
<feature type="domain" description="Translocation and assembly module TamB C-terminal" evidence="5">
    <location>
        <begin position="1010"/>
        <end position="1434"/>
    </location>
</feature>